<evidence type="ECO:0000256" key="1">
    <source>
        <dbReference type="SAM" id="Phobius"/>
    </source>
</evidence>
<feature type="transmembrane region" description="Helical" evidence="1">
    <location>
        <begin position="108"/>
        <end position="132"/>
    </location>
</feature>
<dbReference type="Proteomes" id="UP001219525">
    <property type="component" value="Unassembled WGS sequence"/>
</dbReference>
<name>A0AAD6Y5F2_9AGAR</name>
<keyword evidence="1" id="KW-1133">Transmembrane helix</keyword>
<keyword evidence="1" id="KW-0812">Transmembrane</keyword>
<reference evidence="2" key="1">
    <citation type="submission" date="2023-03" db="EMBL/GenBank/DDBJ databases">
        <title>Massive genome expansion in bonnet fungi (Mycena s.s.) driven by repeated elements and novel gene families across ecological guilds.</title>
        <authorList>
            <consortium name="Lawrence Berkeley National Laboratory"/>
            <person name="Harder C.B."/>
            <person name="Miyauchi S."/>
            <person name="Viragh M."/>
            <person name="Kuo A."/>
            <person name="Thoen E."/>
            <person name="Andreopoulos B."/>
            <person name="Lu D."/>
            <person name="Skrede I."/>
            <person name="Drula E."/>
            <person name="Henrissat B."/>
            <person name="Morin E."/>
            <person name="Kohler A."/>
            <person name="Barry K."/>
            <person name="LaButti K."/>
            <person name="Morin E."/>
            <person name="Salamov A."/>
            <person name="Lipzen A."/>
            <person name="Mereny Z."/>
            <person name="Hegedus B."/>
            <person name="Baldrian P."/>
            <person name="Stursova M."/>
            <person name="Weitz H."/>
            <person name="Taylor A."/>
            <person name="Grigoriev I.V."/>
            <person name="Nagy L.G."/>
            <person name="Martin F."/>
            <person name="Kauserud H."/>
        </authorList>
    </citation>
    <scope>NUCLEOTIDE SEQUENCE</scope>
    <source>
        <strain evidence="2">9144</strain>
    </source>
</reference>
<evidence type="ECO:0000313" key="2">
    <source>
        <dbReference type="EMBL" id="KAJ7192329.1"/>
    </source>
</evidence>
<feature type="transmembrane region" description="Helical" evidence="1">
    <location>
        <begin position="41"/>
        <end position="64"/>
    </location>
</feature>
<keyword evidence="3" id="KW-1185">Reference proteome</keyword>
<sequence>MSMSREGPLATAALLSIRLCLLAIHHWEHRFTFLIEHQTTVSFWTAVVSQSLGTIYCAVLVFLTQKLAMQRTAELMTLTAVHDNISAWAGLGSALATLFNQVSVPASVLGTLTIVGYLGCIAALHVSIPAILSVDAFNATARVAIPASTSGMPDATRDYMVTFPVEFLPWRGVLDDSQMLGLSNGSLYEVLDVTTPGNDKAQVSAIGFNITCGYLSAKIHSVDVANKRIVLLVDEDLTNIIDLVPNTISVYPLDSTNNSLTMLSTIAISDSDGHQGSPILLDQQPPSVLQNLTRLNLNISQLELLQCSKSLVAQTGLISARSNTIINDSLYPDTHKTQSTWISGLQLDFSPQDSSLLGDDSWSAMLGDSLMFDNNPIGEYLMSYLGTDPFANTSVPALQLHDIENVLSNLVAMLFWRGR</sequence>
<organism evidence="2 3">
    <name type="scientific">Mycena pura</name>
    <dbReference type="NCBI Taxonomy" id="153505"/>
    <lineage>
        <taxon>Eukaryota</taxon>
        <taxon>Fungi</taxon>
        <taxon>Dikarya</taxon>
        <taxon>Basidiomycota</taxon>
        <taxon>Agaricomycotina</taxon>
        <taxon>Agaricomycetes</taxon>
        <taxon>Agaricomycetidae</taxon>
        <taxon>Agaricales</taxon>
        <taxon>Marasmiineae</taxon>
        <taxon>Mycenaceae</taxon>
        <taxon>Mycena</taxon>
    </lineage>
</organism>
<keyword evidence="1" id="KW-0472">Membrane</keyword>
<protein>
    <submittedName>
        <fullName evidence="2">Uncharacterized protein</fullName>
    </submittedName>
</protein>
<evidence type="ECO:0000313" key="3">
    <source>
        <dbReference type="Proteomes" id="UP001219525"/>
    </source>
</evidence>
<comment type="caution">
    <text evidence="2">The sequence shown here is derived from an EMBL/GenBank/DDBJ whole genome shotgun (WGS) entry which is preliminary data.</text>
</comment>
<gene>
    <name evidence="2" type="ORF">GGX14DRAFT_595892</name>
</gene>
<accession>A0AAD6Y5F2</accession>
<dbReference type="EMBL" id="JARJCW010000121">
    <property type="protein sequence ID" value="KAJ7192329.1"/>
    <property type="molecule type" value="Genomic_DNA"/>
</dbReference>
<proteinExistence type="predicted"/>
<dbReference type="AlphaFoldDB" id="A0AAD6Y5F2"/>